<keyword evidence="4" id="KW-1185">Reference proteome</keyword>
<evidence type="ECO:0000259" key="2">
    <source>
        <dbReference type="Pfam" id="PF00188"/>
    </source>
</evidence>
<feature type="region of interest" description="Disordered" evidence="1">
    <location>
        <begin position="1"/>
        <end position="66"/>
    </location>
</feature>
<dbReference type="InterPro" id="IPR014044">
    <property type="entry name" value="CAP_dom"/>
</dbReference>
<evidence type="ECO:0000313" key="3">
    <source>
        <dbReference type="EMBL" id="WBP86338.1"/>
    </source>
</evidence>
<dbReference type="Gene3D" id="3.40.33.10">
    <property type="entry name" value="CAP"/>
    <property type="match status" value="1"/>
</dbReference>
<dbReference type="SUPFAM" id="SSF55797">
    <property type="entry name" value="PR-1-like"/>
    <property type="match status" value="1"/>
</dbReference>
<accession>A0ABY7Q0X8</accession>
<dbReference type="EMBL" id="CP115450">
    <property type="protein sequence ID" value="WBP86338.1"/>
    <property type="molecule type" value="Genomic_DNA"/>
</dbReference>
<feature type="compositionally biased region" description="Low complexity" evidence="1">
    <location>
        <begin position="15"/>
        <end position="66"/>
    </location>
</feature>
<gene>
    <name evidence="3" type="ORF">O1G21_11115</name>
</gene>
<dbReference type="InterPro" id="IPR035940">
    <property type="entry name" value="CAP_sf"/>
</dbReference>
<feature type="domain" description="SCP" evidence="2">
    <location>
        <begin position="77"/>
        <end position="207"/>
    </location>
</feature>
<organism evidence="3 4">
    <name type="scientific">Kitasatospora cathayae</name>
    <dbReference type="NCBI Taxonomy" id="3004092"/>
    <lineage>
        <taxon>Bacteria</taxon>
        <taxon>Bacillati</taxon>
        <taxon>Actinomycetota</taxon>
        <taxon>Actinomycetes</taxon>
        <taxon>Kitasatosporales</taxon>
        <taxon>Streptomycetaceae</taxon>
        <taxon>Kitasatospora</taxon>
    </lineage>
</organism>
<dbReference type="CDD" id="cd05379">
    <property type="entry name" value="CAP_bacterial"/>
    <property type="match status" value="1"/>
</dbReference>
<protein>
    <submittedName>
        <fullName evidence="3">CAP domain-containing protein</fullName>
    </submittedName>
</protein>
<sequence length="209" mass="20492">MSAHASTAPPPASPTVPASHTSWHPSASSSPSATSAPAPTATSTPAAASTSAAAPSATPTASASPTAAGSDAVQQVLALINQARATHGLPAYTISAGLTSSAQAHNQVMAAGCGLSHQCPNESGLGARESAAGVQWTSAGENIGDGGPVGTGAQDIAAEAVALTQDMLNEQPPNDGHRQNILSASFTHVGIAVHRDAGGTVWMSQDFSN</sequence>
<reference evidence="4" key="1">
    <citation type="submission" date="2022-12" db="EMBL/GenBank/DDBJ databases">
        <authorList>
            <person name="Mo P."/>
        </authorList>
    </citation>
    <scope>NUCLEOTIDE SEQUENCE [LARGE SCALE GENOMIC DNA]</scope>
    <source>
        <strain evidence="4">HUAS 3-15</strain>
    </source>
</reference>
<dbReference type="Proteomes" id="UP001212821">
    <property type="component" value="Chromosome"/>
</dbReference>
<name>A0ABY7Q0X8_9ACTN</name>
<dbReference type="RefSeq" id="WP_270142919.1">
    <property type="nucleotide sequence ID" value="NZ_CP115450.1"/>
</dbReference>
<dbReference type="PANTHER" id="PTHR31157">
    <property type="entry name" value="SCP DOMAIN-CONTAINING PROTEIN"/>
    <property type="match status" value="1"/>
</dbReference>
<evidence type="ECO:0000256" key="1">
    <source>
        <dbReference type="SAM" id="MobiDB-lite"/>
    </source>
</evidence>
<evidence type="ECO:0000313" key="4">
    <source>
        <dbReference type="Proteomes" id="UP001212821"/>
    </source>
</evidence>
<dbReference type="Pfam" id="PF00188">
    <property type="entry name" value="CAP"/>
    <property type="match status" value="1"/>
</dbReference>
<dbReference type="PANTHER" id="PTHR31157:SF1">
    <property type="entry name" value="SCP DOMAIN-CONTAINING PROTEIN"/>
    <property type="match status" value="1"/>
</dbReference>
<proteinExistence type="predicted"/>